<evidence type="ECO:0000313" key="1">
    <source>
        <dbReference type="EMBL" id="KAJ4970591.1"/>
    </source>
</evidence>
<keyword evidence="2" id="KW-1185">Reference proteome</keyword>
<dbReference type="AlphaFoldDB" id="A0A9Q0KHU8"/>
<dbReference type="EMBL" id="JAMYWD010000005">
    <property type="protein sequence ID" value="KAJ4970591.1"/>
    <property type="molecule type" value="Genomic_DNA"/>
</dbReference>
<name>A0A9Q0KHU8_9MAGN</name>
<sequence length="103" mass="12003">MPLRRKRNSNKQIKHIGENSFLLNAITYYSKETIDKRAKKTFTEPELLGEALEECNNDLDYAIKSLNELPLGSIDRELEFKLMEKKLEASVGYCFVLFNKKDN</sequence>
<gene>
    <name evidence="1" type="ORF">NE237_003690</name>
</gene>
<proteinExistence type="predicted"/>
<protein>
    <submittedName>
        <fullName evidence="1">Uncharacterized protein</fullName>
    </submittedName>
</protein>
<dbReference type="OrthoDB" id="440455at2759"/>
<comment type="caution">
    <text evidence="1">The sequence shown here is derived from an EMBL/GenBank/DDBJ whole genome shotgun (WGS) entry which is preliminary data.</text>
</comment>
<reference evidence="1" key="1">
    <citation type="journal article" date="2023" name="Plant J.">
        <title>The genome of the king protea, Protea cynaroides.</title>
        <authorList>
            <person name="Chang J."/>
            <person name="Duong T.A."/>
            <person name="Schoeman C."/>
            <person name="Ma X."/>
            <person name="Roodt D."/>
            <person name="Barker N."/>
            <person name="Li Z."/>
            <person name="Van de Peer Y."/>
            <person name="Mizrachi E."/>
        </authorList>
    </citation>
    <scope>NUCLEOTIDE SEQUENCE</scope>
    <source>
        <tissue evidence="1">Young leaves</tissue>
    </source>
</reference>
<organism evidence="1 2">
    <name type="scientific">Protea cynaroides</name>
    <dbReference type="NCBI Taxonomy" id="273540"/>
    <lineage>
        <taxon>Eukaryota</taxon>
        <taxon>Viridiplantae</taxon>
        <taxon>Streptophyta</taxon>
        <taxon>Embryophyta</taxon>
        <taxon>Tracheophyta</taxon>
        <taxon>Spermatophyta</taxon>
        <taxon>Magnoliopsida</taxon>
        <taxon>Proteales</taxon>
        <taxon>Proteaceae</taxon>
        <taxon>Protea</taxon>
    </lineage>
</organism>
<accession>A0A9Q0KHU8</accession>
<dbReference type="Proteomes" id="UP001141806">
    <property type="component" value="Unassembled WGS sequence"/>
</dbReference>
<evidence type="ECO:0000313" key="2">
    <source>
        <dbReference type="Proteomes" id="UP001141806"/>
    </source>
</evidence>